<feature type="region of interest" description="Disordered" evidence="1">
    <location>
        <begin position="1"/>
        <end position="27"/>
    </location>
</feature>
<gene>
    <name evidence="3" type="ORF">P43SY_003327</name>
</gene>
<reference evidence="3" key="1">
    <citation type="submission" date="2021-12" db="EMBL/GenBank/DDBJ databases">
        <title>Prjna785345.</title>
        <authorList>
            <person name="Rujirawat T."/>
            <person name="Krajaejun T."/>
        </authorList>
    </citation>
    <scope>NUCLEOTIDE SEQUENCE</scope>
    <source>
        <strain evidence="3">Pi057C3</strain>
    </source>
</reference>
<keyword evidence="2" id="KW-1133">Transmembrane helix</keyword>
<dbReference type="Proteomes" id="UP001209570">
    <property type="component" value="Unassembled WGS sequence"/>
</dbReference>
<evidence type="ECO:0000313" key="4">
    <source>
        <dbReference type="Proteomes" id="UP001209570"/>
    </source>
</evidence>
<evidence type="ECO:0000256" key="2">
    <source>
        <dbReference type="SAM" id="Phobius"/>
    </source>
</evidence>
<feature type="transmembrane region" description="Helical" evidence="2">
    <location>
        <begin position="198"/>
        <end position="222"/>
    </location>
</feature>
<organism evidence="3 4">
    <name type="scientific">Pythium insidiosum</name>
    <name type="common">Pythiosis disease agent</name>
    <dbReference type="NCBI Taxonomy" id="114742"/>
    <lineage>
        <taxon>Eukaryota</taxon>
        <taxon>Sar</taxon>
        <taxon>Stramenopiles</taxon>
        <taxon>Oomycota</taxon>
        <taxon>Peronosporomycetes</taxon>
        <taxon>Pythiales</taxon>
        <taxon>Pythiaceae</taxon>
        <taxon>Pythium</taxon>
    </lineage>
</organism>
<protein>
    <recommendedName>
        <fullName evidence="5">Transmembrane protein</fullName>
    </recommendedName>
</protein>
<evidence type="ECO:0000313" key="3">
    <source>
        <dbReference type="EMBL" id="KAJ0396586.1"/>
    </source>
</evidence>
<feature type="transmembrane region" description="Helical" evidence="2">
    <location>
        <begin position="74"/>
        <end position="96"/>
    </location>
</feature>
<feature type="transmembrane region" description="Helical" evidence="2">
    <location>
        <begin position="280"/>
        <end position="299"/>
    </location>
</feature>
<keyword evidence="2" id="KW-0472">Membrane</keyword>
<evidence type="ECO:0000256" key="1">
    <source>
        <dbReference type="SAM" id="MobiDB-lite"/>
    </source>
</evidence>
<dbReference type="EMBL" id="JAKCXM010000289">
    <property type="protein sequence ID" value="KAJ0396586.1"/>
    <property type="molecule type" value="Genomic_DNA"/>
</dbReference>
<accession>A0AAD5LCP3</accession>
<sequence length="559" mass="61815">MGRATTAPAPAPAPAPASAPRSSPRRATRRLSLLGRRRLTRVPSGIGNAASPVDINAVVTLQTTTHAWVHAGSAVLVVLRNASVCVALTWLVAWAISNGDLVAAARRTVQRDETFLLGTLLTSHVVCCLAITLVQASLLLHTHFLSQQTTRTTLRFSAWRIVRRSVVWFVLSVALLIGGTKGLWWLCAPDDTAREAKLPYYFMWFTIWLYNMAIDLVGRYVYRHETVEGRRSALARHPVKTSAVAPVASPTVVPVERQQRSGLQRTLSALRRVARARSPMYIVIIVASTGIHALSHWVIRNQIEMMALMIGSIVVKLIVQGLTRRTLLRRNVKNIRTMFLTAAPTTVLLETQVRLMLQRAKNTQLTVAGTVIMAIVEIALRLFKSAILRRQLAQWERQRSRRTLDVACSRIASGNDGDDRYGAKLLAYRSAELYADMSAEYIAMGCSSAILYFCWDHPHYRLSAGLTPSNTKRLTTTSAATTDTWTATRTWILLAQVMGEVVVDMLSCVFEVANGLRFDGVQQQRAYLAFLFVVAAVGNVAISSGVYLYVHPRATDGLD</sequence>
<keyword evidence="4" id="KW-1185">Reference proteome</keyword>
<feature type="transmembrane region" description="Helical" evidence="2">
    <location>
        <begin position="305"/>
        <end position="323"/>
    </location>
</feature>
<feature type="transmembrane region" description="Helical" evidence="2">
    <location>
        <begin position="116"/>
        <end position="145"/>
    </location>
</feature>
<feature type="transmembrane region" description="Helical" evidence="2">
    <location>
        <begin position="166"/>
        <end position="186"/>
    </location>
</feature>
<dbReference type="AlphaFoldDB" id="A0AAD5LCP3"/>
<evidence type="ECO:0008006" key="5">
    <source>
        <dbReference type="Google" id="ProtNLM"/>
    </source>
</evidence>
<proteinExistence type="predicted"/>
<comment type="caution">
    <text evidence="3">The sequence shown here is derived from an EMBL/GenBank/DDBJ whole genome shotgun (WGS) entry which is preliminary data.</text>
</comment>
<keyword evidence="2" id="KW-0812">Transmembrane</keyword>
<name>A0AAD5LCP3_PYTIN</name>
<feature type="transmembrane region" description="Helical" evidence="2">
    <location>
        <begin position="526"/>
        <end position="550"/>
    </location>
</feature>